<name>A0A0U5JF48_9BACT</name>
<keyword evidence="1" id="KW-1133">Transmembrane helix</keyword>
<keyword evidence="3" id="KW-1185">Reference proteome</keyword>
<dbReference type="PATRIC" id="fig|389348.3.peg.2072"/>
<dbReference type="AlphaFoldDB" id="A0A0U5JF48"/>
<proteinExistence type="predicted"/>
<evidence type="ECO:0000313" key="2">
    <source>
        <dbReference type="EMBL" id="CUI17450.1"/>
    </source>
</evidence>
<reference evidence="3" key="1">
    <citation type="submission" date="2015-09" db="EMBL/GenBank/DDBJ databases">
        <authorList>
            <person name="Bertelli C."/>
        </authorList>
    </citation>
    <scope>NUCLEOTIDE SEQUENCE [LARGE SCALE GENOMIC DNA]</scope>
    <source>
        <strain evidence="3">KNic</strain>
    </source>
</reference>
<dbReference type="InParanoid" id="A0A0U5JF48"/>
<evidence type="ECO:0000313" key="3">
    <source>
        <dbReference type="Proteomes" id="UP000069902"/>
    </source>
</evidence>
<dbReference type="RefSeq" id="WP_059061640.1">
    <property type="nucleotide sequence ID" value="NZ_LN879502.1"/>
</dbReference>
<keyword evidence="1" id="KW-0812">Transmembrane</keyword>
<accession>A0A0U5JF48</accession>
<sequence>MIVNLITIRSFNFSSSSMARPLLTNRVAVIASLAIAVFTCSAYWIYQKIAQRRLATRELQLDTEQRTIEAAGRYFPVKGQFDPSYLDFSHKRLEREWHALEPLLRSERGWDNPILITKFSALMEQAREEIDLIFHQVDELTEDHPEKAATMARMLADQGTTYNFCYKYFRCSLTQFYHLARGRVHIQNNRYRLPQTVTEEAKASFYTPGTPQYRWREIYNQFCAKLDHYQMKEAMRRKDGRFVNWAEPDLVPTAPFLPFPDTTPT</sequence>
<dbReference type="Proteomes" id="UP000069902">
    <property type="component" value="Chromosome cPNK"/>
</dbReference>
<dbReference type="EMBL" id="LN879502">
    <property type="protein sequence ID" value="CUI17450.1"/>
    <property type="molecule type" value="Genomic_DNA"/>
</dbReference>
<keyword evidence="1" id="KW-0472">Membrane</keyword>
<feature type="transmembrane region" description="Helical" evidence="1">
    <location>
        <begin position="27"/>
        <end position="46"/>
    </location>
</feature>
<gene>
    <name evidence="2" type="ORF">PNK_1844</name>
</gene>
<protein>
    <submittedName>
        <fullName evidence="2">Uncharacterized protein</fullName>
    </submittedName>
</protein>
<dbReference type="KEGG" id="pnl:PNK_1844"/>
<organism evidence="2 3">
    <name type="scientific">Candidatus Protochlamydia naegleriophila</name>
    <dbReference type="NCBI Taxonomy" id="389348"/>
    <lineage>
        <taxon>Bacteria</taxon>
        <taxon>Pseudomonadati</taxon>
        <taxon>Chlamydiota</taxon>
        <taxon>Chlamydiia</taxon>
        <taxon>Parachlamydiales</taxon>
        <taxon>Parachlamydiaceae</taxon>
        <taxon>Candidatus Protochlamydia</taxon>
    </lineage>
</organism>
<evidence type="ECO:0000256" key="1">
    <source>
        <dbReference type="SAM" id="Phobius"/>
    </source>
</evidence>